<dbReference type="InterPro" id="IPR028082">
    <property type="entry name" value="Peripla_BP_I"/>
</dbReference>
<dbReference type="PROSITE" id="PS50932">
    <property type="entry name" value="HTH_LACI_2"/>
    <property type="match status" value="1"/>
</dbReference>
<reference evidence="5" key="1">
    <citation type="journal article" date="2014" name="Int. J. Syst. Evol. Microbiol.">
        <title>Complete genome sequence of Corynebacterium casei LMG S-19264T (=DSM 44701T), isolated from a smear-ripened cheese.</title>
        <authorList>
            <consortium name="US DOE Joint Genome Institute (JGI-PGF)"/>
            <person name="Walter F."/>
            <person name="Albersmeier A."/>
            <person name="Kalinowski J."/>
            <person name="Ruckert C."/>
        </authorList>
    </citation>
    <scope>NUCLEOTIDE SEQUENCE</scope>
    <source>
        <strain evidence="5">CCM 7905</strain>
    </source>
</reference>
<name>A0A917FY37_9NOCA</name>
<dbReference type="InterPro" id="IPR000843">
    <property type="entry name" value="HTH_LacI"/>
</dbReference>
<dbReference type="PANTHER" id="PTHR30146:SF109">
    <property type="entry name" value="HTH-TYPE TRANSCRIPTIONAL REGULATOR GALS"/>
    <property type="match status" value="1"/>
</dbReference>
<evidence type="ECO:0000259" key="4">
    <source>
        <dbReference type="PROSITE" id="PS50932"/>
    </source>
</evidence>
<dbReference type="PANTHER" id="PTHR30146">
    <property type="entry name" value="LACI-RELATED TRANSCRIPTIONAL REPRESSOR"/>
    <property type="match status" value="1"/>
</dbReference>
<dbReference type="InterPro" id="IPR046335">
    <property type="entry name" value="LacI/GalR-like_sensor"/>
</dbReference>
<accession>A0A917FY37</accession>
<evidence type="ECO:0000313" key="5">
    <source>
        <dbReference type="EMBL" id="GGG13494.1"/>
    </source>
</evidence>
<dbReference type="InterPro" id="IPR010982">
    <property type="entry name" value="Lambda_DNA-bd_dom_sf"/>
</dbReference>
<comment type="caution">
    <text evidence="5">The sequence shown here is derived from an EMBL/GenBank/DDBJ whole genome shotgun (WGS) entry which is preliminary data.</text>
</comment>
<dbReference type="Pfam" id="PF00356">
    <property type="entry name" value="LacI"/>
    <property type="match status" value="1"/>
</dbReference>
<evidence type="ECO:0000313" key="6">
    <source>
        <dbReference type="Proteomes" id="UP000654257"/>
    </source>
</evidence>
<keyword evidence="6" id="KW-1185">Reference proteome</keyword>
<feature type="domain" description="HTH lacI-type" evidence="4">
    <location>
        <begin position="10"/>
        <end position="64"/>
    </location>
</feature>
<dbReference type="SMART" id="SM00354">
    <property type="entry name" value="HTH_LACI"/>
    <property type="match status" value="1"/>
</dbReference>
<keyword evidence="2" id="KW-0238">DNA-binding</keyword>
<dbReference type="EMBL" id="BMCU01000003">
    <property type="protein sequence ID" value="GGG13494.1"/>
    <property type="molecule type" value="Genomic_DNA"/>
</dbReference>
<organism evidence="5 6">
    <name type="scientific">Rhodococcoides trifolii</name>
    <dbReference type="NCBI Taxonomy" id="908250"/>
    <lineage>
        <taxon>Bacteria</taxon>
        <taxon>Bacillati</taxon>
        <taxon>Actinomycetota</taxon>
        <taxon>Actinomycetes</taxon>
        <taxon>Mycobacteriales</taxon>
        <taxon>Nocardiaceae</taxon>
        <taxon>Rhodococcoides</taxon>
    </lineage>
</organism>
<dbReference type="Pfam" id="PF13377">
    <property type="entry name" value="Peripla_BP_3"/>
    <property type="match status" value="1"/>
</dbReference>
<reference evidence="5" key="2">
    <citation type="submission" date="2020-09" db="EMBL/GenBank/DDBJ databases">
        <authorList>
            <person name="Sun Q."/>
            <person name="Sedlacek I."/>
        </authorList>
    </citation>
    <scope>NUCLEOTIDE SEQUENCE</scope>
    <source>
        <strain evidence="5">CCM 7905</strain>
    </source>
</reference>
<sequence length="344" mass="36671">MVTGARARKPTMDDIAARAGVSRTLVSFVLRGKAGAGEQTRQRVLQIADELGYRPDAAAQLLARGRSRTLGVLIDVEQPFHAQLVTRIYPIAKTVGYEVLLSASAPGRDEIAAIESLIGHRCEGLILLGPGSDQSYLEELEQRAVVVVVGKPAPPSAFDSVRSADDSGIRQSVQHLVELGHRAIHHIGGGAESSAAVRRDAYIDAMHAHGLDECVRVIDGAHDEASGAAAGRRMLDEGTLPTAVLAGNDRCALGLMDSLDRAGVLVPEDVSIVGYDDSDIARLSRIDLTTVRQNVDGLAENAVAFAVARLEDDELRATEIVVEPHLVVRGSTGPVRTEVRARQR</sequence>
<dbReference type="CDD" id="cd01392">
    <property type="entry name" value="HTH_LacI"/>
    <property type="match status" value="1"/>
</dbReference>
<dbReference type="AlphaFoldDB" id="A0A917FY37"/>
<evidence type="ECO:0000256" key="2">
    <source>
        <dbReference type="ARBA" id="ARBA00023125"/>
    </source>
</evidence>
<dbReference type="Proteomes" id="UP000654257">
    <property type="component" value="Unassembled WGS sequence"/>
</dbReference>
<dbReference type="GO" id="GO:0003700">
    <property type="term" value="F:DNA-binding transcription factor activity"/>
    <property type="evidence" value="ECO:0007669"/>
    <property type="project" value="TreeGrafter"/>
</dbReference>
<dbReference type="SUPFAM" id="SSF47413">
    <property type="entry name" value="lambda repressor-like DNA-binding domains"/>
    <property type="match status" value="1"/>
</dbReference>
<proteinExistence type="predicted"/>
<dbReference type="Gene3D" id="3.40.50.2300">
    <property type="match status" value="2"/>
</dbReference>
<dbReference type="CDD" id="cd06267">
    <property type="entry name" value="PBP1_LacI_sugar_binding-like"/>
    <property type="match status" value="1"/>
</dbReference>
<keyword evidence="1" id="KW-0805">Transcription regulation</keyword>
<protein>
    <submittedName>
        <fullName evidence="5">LacI family transcriptional regulator</fullName>
    </submittedName>
</protein>
<dbReference type="GO" id="GO:0000976">
    <property type="term" value="F:transcription cis-regulatory region binding"/>
    <property type="evidence" value="ECO:0007669"/>
    <property type="project" value="TreeGrafter"/>
</dbReference>
<gene>
    <name evidence="5" type="ORF">GCM10007304_29430</name>
</gene>
<evidence type="ECO:0000256" key="1">
    <source>
        <dbReference type="ARBA" id="ARBA00023015"/>
    </source>
</evidence>
<evidence type="ECO:0000256" key="3">
    <source>
        <dbReference type="ARBA" id="ARBA00023163"/>
    </source>
</evidence>
<keyword evidence="3" id="KW-0804">Transcription</keyword>
<dbReference type="Gene3D" id="1.10.260.40">
    <property type="entry name" value="lambda repressor-like DNA-binding domains"/>
    <property type="match status" value="1"/>
</dbReference>
<dbReference type="SUPFAM" id="SSF53822">
    <property type="entry name" value="Periplasmic binding protein-like I"/>
    <property type="match status" value="1"/>
</dbReference>